<evidence type="ECO:0000256" key="1">
    <source>
        <dbReference type="SAM" id="MobiDB-lite"/>
    </source>
</evidence>
<comment type="caution">
    <text evidence="2">The sequence shown here is derived from an EMBL/GenBank/DDBJ whole genome shotgun (WGS) entry which is preliminary data.</text>
</comment>
<protein>
    <submittedName>
        <fullName evidence="2">Uncharacterized protein</fullName>
    </submittedName>
</protein>
<feature type="compositionally biased region" description="Acidic residues" evidence="1">
    <location>
        <begin position="88"/>
        <end position="98"/>
    </location>
</feature>
<feature type="region of interest" description="Disordered" evidence="1">
    <location>
        <begin position="130"/>
        <end position="168"/>
    </location>
</feature>
<feature type="region of interest" description="Disordered" evidence="1">
    <location>
        <begin position="1"/>
        <end position="103"/>
    </location>
</feature>
<feature type="compositionally biased region" description="Basic and acidic residues" evidence="1">
    <location>
        <begin position="78"/>
        <end position="87"/>
    </location>
</feature>
<dbReference type="Proteomes" id="UP000807716">
    <property type="component" value="Unassembled WGS sequence"/>
</dbReference>
<gene>
    <name evidence="2" type="ORF">DFQ27_007549</name>
</gene>
<evidence type="ECO:0000313" key="3">
    <source>
        <dbReference type="Proteomes" id="UP000807716"/>
    </source>
</evidence>
<dbReference type="AlphaFoldDB" id="A0A9P6UC85"/>
<accession>A0A9P6UC85</accession>
<feature type="compositionally biased region" description="Low complexity" evidence="1">
    <location>
        <begin position="34"/>
        <end position="44"/>
    </location>
</feature>
<feature type="compositionally biased region" description="Basic and acidic residues" evidence="1">
    <location>
        <begin position="138"/>
        <end position="160"/>
    </location>
</feature>
<proteinExistence type="predicted"/>
<feature type="compositionally biased region" description="Polar residues" evidence="1">
    <location>
        <begin position="1"/>
        <end position="13"/>
    </location>
</feature>
<sequence length="168" mass="18132">MNLNTSIGSSGNHPNAGAREGAVLERQDQPQKRSTGGPTNSTNSNGGGGGASWFGSLRGLVIAGSSASRGAFSPLTMDDDKDRHSDSEHEDDNEENDEGATYRAPRWAWSMLDPSQLGRTLLAPLYQSVPASAAAADVEEHQRSEGLDENEVETRQDQRPRRYNVVQH</sequence>
<dbReference type="OrthoDB" id="10649204at2759"/>
<organism evidence="2 3">
    <name type="scientific">Actinomortierella ambigua</name>
    <dbReference type="NCBI Taxonomy" id="1343610"/>
    <lineage>
        <taxon>Eukaryota</taxon>
        <taxon>Fungi</taxon>
        <taxon>Fungi incertae sedis</taxon>
        <taxon>Mucoromycota</taxon>
        <taxon>Mortierellomycotina</taxon>
        <taxon>Mortierellomycetes</taxon>
        <taxon>Mortierellales</taxon>
        <taxon>Mortierellaceae</taxon>
        <taxon>Actinomortierella</taxon>
    </lineage>
</organism>
<dbReference type="EMBL" id="JAAAJB010000006">
    <property type="protein sequence ID" value="KAG0270397.1"/>
    <property type="molecule type" value="Genomic_DNA"/>
</dbReference>
<reference evidence="2" key="1">
    <citation type="journal article" date="2020" name="Fungal Divers.">
        <title>Resolving the Mortierellaceae phylogeny through synthesis of multi-gene phylogenetics and phylogenomics.</title>
        <authorList>
            <person name="Vandepol N."/>
            <person name="Liber J."/>
            <person name="Desiro A."/>
            <person name="Na H."/>
            <person name="Kennedy M."/>
            <person name="Barry K."/>
            <person name="Grigoriev I.V."/>
            <person name="Miller A.N."/>
            <person name="O'Donnell K."/>
            <person name="Stajich J.E."/>
            <person name="Bonito G."/>
        </authorList>
    </citation>
    <scope>NUCLEOTIDE SEQUENCE</scope>
    <source>
        <strain evidence="2">BC1065</strain>
    </source>
</reference>
<keyword evidence="3" id="KW-1185">Reference proteome</keyword>
<feature type="compositionally biased region" description="Basic and acidic residues" evidence="1">
    <location>
        <begin position="22"/>
        <end position="31"/>
    </location>
</feature>
<name>A0A9P6UC85_9FUNG</name>
<evidence type="ECO:0000313" key="2">
    <source>
        <dbReference type="EMBL" id="KAG0270397.1"/>
    </source>
</evidence>